<sequence length="516" mass="58726">MAQSELIFTMKEVDRLKTIQVVVEGHIPSTIAAQRLSLTPRHLRRLVARYVEDGPLGLRSRKFGMKGNRQLPSGLKEQAYQLITQHYPDFGPTLAAEKLAEQHGINLAVETVRQMMIATGLWVPRRQRPPRIQQPRYRRACFGELIQVDGCDHRWFEDRAPACTAIVFVDDATSQITALRFVHSESTFAYFGTLRDHLVAHGKPLALYSDKASVFRVNHKSSRGEGQTQFARALDELNIEGFCAHSRAAKGRVERAHLTLQDRLVKELRLAGISSIDDANAWLPGFIADYNRRFGKAPLHEVDVHRPLGPHDDLERTLIWKEPRQVSKRLTTQYDKVQYLLLDTPAQRRLIGREIMVYHYCDDRVELRGLDGQLLDYCIKDQLAPVNQGAIVDNKRLGHVLLMAQEVQTMRDDVRSRAAPSSPTTNRRRGPHPDKVKPNRLGEEQYYKALLDVSGERLEAQPDRPELADIAKEAAQTVAKRKRGRPQITGPRDETPSPVVQAAISQWQQRSRQDEV</sequence>
<protein>
    <submittedName>
        <fullName evidence="3">Transposase</fullName>
    </submittedName>
</protein>
<reference evidence="3" key="1">
    <citation type="submission" date="2021-07" db="EMBL/GenBank/DDBJ databases">
        <title>Draft genome sequence of carbapenem-resistant Aeromonas spp. in Japan.</title>
        <authorList>
            <person name="Maehana S."/>
            <person name="Suzuki M."/>
            <person name="Kitasato H."/>
        </authorList>
    </citation>
    <scope>NUCLEOTIDE SEQUENCE</scope>
    <source>
        <strain evidence="3">KAM348</strain>
    </source>
</reference>
<evidence type="ECO:0000259" key="2">
    <source>
        <dbReference type="PROSITE" id="PS50994"/>
    </source>
</evidence>
<evidence type="ECO:0000256" key="1">
    <source>
        <dbReference type="SAM" id="MobiDB-lite"/>
    </source>
</evidence>
<dbReference type="InterPro" id="IPR001584">
    <property type="entry name" value="Integrase_cat-core"/>
</dbReference>
<organism evidence="3 4">
    <name type="scientific">Aeromonas caviae</name>
    <name type="common">Aeromonas punctata</name>
    <dbReference type="NCBI Taxonomy" id="648"/>
    <lineage>
        <taxon>Bacteria</taxon>
        <taxon>Pseudomonadati</taxon>
        <taxon>Pseudomonadota</taxon>
        <taxon>Gammaproteobacteria</taxon>
        <taxon>Aeromonadales</taxon>
        <taxon>Aeromonadaceae</taxon>
        <taxon>Aeromonas</taxon>
    </lineage>
</organism>
<dbReference type="InterPro" id="IPR036397">
    <property type="entry name" value="RNaseH_sf"/>
</dbReference>
<feature type="region of interest" description="Disordered" evidence="1">
    <location>
        <begin position="476"/>
        <end position="516"/>
    </location>
</feature>
<name>A0AAI9PCM0_AERCA</name>
<dbReference type="PANTHER" id="PTHR35004:SF7">
    <property type="entry name" value="INTEGRASE PROTEIN"/>
    <property type="match status" value="1"/>
</dbReference>
<proteinExistence type="predicted"/>
<dbReference type="InterPro" id="IPR012337">
    <property type="entry name" value="RNaseH-like_sf"/>
</dbReference>
<gene>
    <name evidence="3" type="ORF">KAM348_43940</name>
</gene>
<comment type="caution">
    <text evidence="3">The sequence shown here is derived from an EMBL/GenBank/DDBJ whole genome shotgun (WGS) entry which is preliminary data.</text>
</comment>
<accession>A0AAI9PCM0</accession>
<feature type="domain" description="Integrase catalytic" evidence="2">
    <location>
        <begin position="131"/>
        <end position="315"/>
    </location>
</feature>
<dbReference type="SUPFAM" id="SSF53098">
    <property type="entry name" value="Ribonuclease H-like"/>
    <property type="match status" value="1"/>
</dbReference>
<dbReference type="PANTHER" id="PTHR35004">
    <property type="entry name" value="TRANSPOSASE RV3428C-RELATED"/>
    <property type="match status" value="1"/>
</dbReference>
<dbReference type="Proteomes" id="UP000887009">
    <property type="component" value="Unassembled WGS sequence"/>
</dbReference>
<dbReference type="InterPro" id="IPR009057">
    <property type="entry name" value="Homeodomain-like_sf"/>
</dbReference>
<evidence type="ECO:0000313" key="3">
    <source>
        <dbReference type="EMBL" id="GJA56971.1"/>
    </source>
</evidence>
<dbReference type="AlphaFoldDB" id="A0AAI9PCM0"/>
<dbReference type="EMBL" id="BPNL01000128">
    <property type="protein sequence ID" value="GJA56971.1"/>
    <property type="molecule type" value="Genomic_DNA"/>
</dbReference>
<evidence type="ECO:0000313" key="4">
    <source>
        <dbReference type="Proteomes" id="UP000887009"/>
    </source>
</evidence>
<dbReference type="SUPFAM" id="SSF46689">
    <property type="entry name" value="Homeodomain-like"/>
    <property type="match status" value="1"/>
</dbReference>
<feature type="region of interest" description="Disordered" evidence="1">
    <location>
        <begin position="410"/>
        <end position="442"/>
    </location>
</feature>
<dbReference type="InterPro" id="IPR047797">
    <property type="entry name" value="ISNCY_transpos"/>
</dbReference>
<feature type="compositionally biased region" description="Basic and acidic residues" evidence="1">
    <location>
        <begin position="431"/>
        <end position="442"/>
    </location>
</feature>
<dbReference type="GO" id="GO:0015074">
    <property type="term" value="P:DNA integration"/>
    <property type="evidence" value="ECO:0007669"/>
    <property type="project" value="InterPro"/>
</dbReference>
<dbReference type="NCBIfam" id="NF033594">
    <property type="entry name" value="transpos_ISNCY_2"/>
    <property type="match status" value="1"/>
</dbReference>
<dbReference type="Gene3D" id="3.30.420.10">
    <property type="entry name" value="Ribonuclease H-like superfamily/Ribonuclease H"/>
    <property type="match status" value="1"/>
</dbReference>
<dbReference type="PROSITE" id="PS50994">
    <property type="entry name" value="INTEGRASE"/>
    <property type="match status" value="1"/>
</dbReference>
<dbReference type="GO" id="GO:0003676">
    <property type="term" value="F:nucleic acid binding"/>
    <property type="evidence" value="ECO:0007669"/>
    <property type="project" value="InterPro"/>
</dbReference>